<evidence type="ECO:0000313" key="4">
    <source>
        <dbReference type="Proteomes" id="UP000034917"/>
    </source>
</evidence>
<feature type="domain" description="EamA" evidence="2">
    <location>
        <begin position="115"/>
        <end position="248"/>
    </location>
</feature>
<feature type="domain" description="EamA" evidence="2">
    <location>
        <begin position="6"/>
        <end position="106"/>
    </location>
</feature>
<keyword evidence="1" id="KW-0812">Transmembrane</keyword>
<evidence type="ECO:0000256" key="1">
    <source>
        <dbReference type="SAM" id="Phobius"/>
    </source>
</evidence>
<proteinExistence type="predicted"/>
<comment type="caution">
    <text evidence="3">The sequence shown here is derived from an EMBL/GenBank/DDBJ whole genome shotgun (WGS) entry which is preliminary data.</text>
</comment>
<keyword evidence="1" id="KW-0472">Membrane</keyword>
<evidence type="ECO:0000259" key="2">
    <source>
        <dbReference type="Pfam" id="PF00892"/>
    </source>
</evidence>
<feature type="transmembrane region" description="Helical" evidence="1">
    <location>
        <begin position="231"/>
        <end position="248"/>
    </location>
</feature>
<feature type="transmembrane region" description="Helical" evidence="1">
    <location>
        <begin position="114"/>
        <end position="134"/>
    </location>
</feature>
<feature type="transmembrane region" description="Helical" evidence="1">
    <location>
        <begin position="66"/>
        <end position="84"/>
    </location>
</feature>
<feature type="transmembrane region" description="Helical" evidence="1">
    <location>
        <begin position="35"/>
        <end position="54"/>
    </location>
</feature>
<reference evidence="3 4" key="1">
    <citation type="journal article" date="2015" name="Nature">
        <title>rRNA introns, odd ribosomes, and small enigmatic genomes across a large radiation of phyla.</title>
        <authorList>
            <person name="Brown C.T."/>
            <person name="Hug L.A."/>
            <person name="Thomas B.C."/>
            <person name="Sharon I."/>
            <person name="Castelle C.J."/>
            <person name="Singh A."/>
            <person name="Wilkins M.J."/>
            <person name="Williams K.H."/>
            <person name="Banfield J.F."/>
        </authorList>
    </citation>
    <scope>NUCLEOTIDE SEQUENCE [LARGE SCALE GENOMIC DNA]</scope>
</reference>
<dbReference type="InterPro" id="IPR037185">
    <property type="entry name" value="EmrE-like"/>
</dbReference>
<feature type="transmembrane region" description="Helical" evidence="1">
    <location>
        <begin position="7"/>
        <end position="23"/>
    </location>
</feature>
<name>A0A0G0G1U6_9BACT</name>
<feature type="transmembrane region" description="Helical" evidence="1">
    <location>
        <begin position="176"/>
        <end position="194"/>
    </location>
</feature>
<dbReference type="EMBL" id="LBSV01000011">
    <property type="protein sequence ID" value="KKQ25128.1"/>
    <property type="molecule type" value="Genomic_DNA"/>
</dbReference>
<evidence type="ECO:0000313" key="3">
    <source>
        <dbReference type="EMBL" id="KKQ25128.1"/>
    </source>
</evidence>
<accession>A0A0G0G1U6</accession>
<feature type="transmembrane region" description="Helical" evidence="1">
    <location>
        <begin position="146"/>
        <end position="164"/>
    </location>
</feature>
<feature type="transmembrane region" description="Helical" evidence="1">
    <location>
        <begin position="206"/>
        <end position="224"/>
    </location>
</feature>
<dbReference type="AlphaFoldDB" id="A0A0G0G1U6"/>
<organism evidence="3 4">
    <name type="scientific">Candidatus Roizmanbacteria bacterium GW2011_GWC2_37_13</name>
    <dbReference type="NCBI Taxonomy" id="1618486"/>
    <lineage>
        <taxon>Bacteria</taxon>
        <taxon>Candidatus Roizmaniibacteriota</taxon>
    </lineage>
</organism>
<dbReference type="GO" id="GO:0016020">
    <property type="term" value="C:membrane"/>
    <property type="evidence" value="ECO:0007669"/>
    <property type="project" value="InterPro"/>
</dbReference>
<dbReference type="Pfam" id="PF00892">
    <property type="entry name" value="EamA"/>
    <property type="match status" value="2"/>
</dbReference>
<sequence length="249" mass="28290">MSIVMDMIAAIMALIIFFVSGGYKKFSLPTGFQPWFYLMVAMLFYGLFDRLRFYATAALEASRMTVVNNVSLIVAVVLSFFLYAESLTTNKLFGFILVLFALFLVSIDKVSKINWKGVFLAIIVNIFLGIAWALDKKGALFFNVETYNVLAWILPMVFVYFPYIKFSDIKKEVNLSFWKITLLAFFNMIALFLNLKALSLADATRVIPIVQTSTLFTVIFGIILLKERKHLIRKLIAGLIAVFGVYLLV</sequence>
<dbReference type="Proteomes" id="UP000034917">
    <property type="component" value="Unassembled WGS sequence"/>
</dbReference>
<dbReference type="SUPFAM" id="SSF103481">
    <property type="entry name" value="Multidrug resistance efflux transporter EmrE"/>
    <property type="match status" value="2"/>
</dbReference>
<feature type="transmembrane region" description="Helical" evidence="1">
    <location>
        <begin position="90"/>
        <end position="107"/>
    </location>
</feature>
<gene>
    <name evidence="3" type="ORF">US40_C0011G0013</name>
</gene>
<protein>
    <recommendedName>
        <fullName evidence="2">EamA domain-containing protein</fullName>
    </recommendedName>
</protein>
<dbReference type="InterPro" id="IPR000620">
    <property type="entry name" value="EamA_dom"/>
</dbReference>
<dbReference type="Gene3D" id="1.10.3730.20">
    <property type="match status" value="1"/>
</dbReference>
<keyword evidence="1" id="KW-1133">Transmembrane helix</keyword>